<accession>A0A1B1Z8N4</accession>
<dbReference type="OrthoDB" id="2716410at2"/>
<dbReference type="KEGG" id="far:ABE41_017520"/>
<sequence length="230" mass="26029">MNLIVVADNEIISSDGHTVYDSIQEAIAADCPLYVHAPFYVELLKNKSELLSKLKNRGASLVFPLTQDSSFIAFIKLLKERNWTENGVLRMKRSKNTSSKTKTGDLVSDLYMITQTISPISRISGVSIAHEPSKTTHRIVTIRFSNKSMGHYEYLSSPHISEELDLEWSGREGILEYESKHAKAFRASNIPQIEKDFRLEGAVEITSSLNEELRKLMTCLELDIKHEVRG</sequence>
<name>A0A1B1Z8N4_9BACL</name>
<dbReference type="STRING" id="255247.ABE41_017520"/>
<evidence type="ECO:0000313" key="1">
    <source>
        <dbReference type="EMBL" id="ANX13813.1"/>
    </source>
</evidence>
<gene>
    <name evidence="1" type="ORF">ABE41_017520</name>
</gene>
<reference evidence="1 2" key="1">
    <citation type="submission" date="2016-08" db="EMBL/GenBank/DDBJ databases">
        <title>Complete genome sequence of Fictibacillus arsenicus G25-54, a strain with toxicity to nematodes and a potential arsenic-resistance activity.</title>
        <authorList>
            <person name="Zheng Z."/>
        </authorList>
    </citation>
    <scope>NUCLEOTIDE SEQUENCE [LARGE SCALE GENOMIC DNA]</scope>
    <source>
        <strain evidence="1 2">G25-54</strain>
    </source>
</reference>
<proteinExistence type="predicted"/>
<protein>
    <submittedName>
        <fullName evidence="1">Uncharacterized protein</fullName>
    </submittedName>
</protein>
<keyword evidence="2" id="KW-1185">Reference proteome</keyword>
<dbReference type="RefSeq" id="WP_066293163.1">
    <property type="nucleotide sequence ID" value="NZ_CP016761.1"/>
</dbReference>
<dbReference type="Proteomes" id="UP000077412">
    <property type="component" value="Chromosome"/>
</dbReference>
<evidence type="ECO:0000313" key="2">
    <source>
        <dbReference type="Proteomes" id="UP000077412"/>
    </source>
</evidence>
<dbReference type="AlphaFoldDB" id="A0A1B1Z8N4"/>
<organism evidence="1 2">
    <name type="scientific">Fictibacillus arsenicus</name>
    <dbReference type="NCBI Taxonomy" id="255247"/>
    <lineage>
        <taxon>Bacteria</taxon>
        <taxon>Bacillati</taxon>
        <taxon>Bacillota</taxon>
        <taxon>Bacilli</taxon>
        <taxon>Bacillales</taxon>
        <taxon>Fictibacillaceae</taxon>
        <taxon>Fictibacillus</taxon>
    </lineage>
</organism>
<dbReference type="EMBL" id="CP016761">
    <property type="protein sequence ID" value="ANX13813.1"/>
    <property type="molecule type" value="Genomic_DNA"/>
</dbReference>